<dbReference type="Gene3D" id="3.40.50.720">
    <property type="entry name" value="NAD(P)-binding Rossmann-like Domain"/>
    <property type="match status" value="1"/>
</dbReference>
<dbReference type="NCBIfam" id="NF006597">
    <property type="entry name" value="PRK09134.1"/>
    <property type="match status" value="1"/>
</dbReference>
<dbReference type="PRINTS" id="PR00081">
    <property type="entry name" value="GDHRDH"/>
</dbReference>
<name>A0ABV3RL88_9RHOB</name>
<dbReference type="RefSeq" id="WP_367877448.1">
    <property type="nucleotide sequence ID" value="NZ_JBFNXX010000005.1"/>
</dbReference>
<evidence type="ECO:0000313" key="4">
    <source>
        <dbReference type="Proteomes" id="UP001556098"/>
    </source>
</evidence>
<keyword evidence="2" id="KW-0560">Oxidoreductase</keyword>
<dbReference type="EMBL" id="JBFNXX010000005">
    <property type="protein sequence ID" value="MEW9919746.1"/>
    <property type="molecule type" value="Genomic_DNA"/>
</dbReference>
<accession>A0ABV3RL88</accession>
<dbReference type="SUPFAM" id="SSF51735">
    <property type="entry name" value="NAD(P)-binding Rossmann-fold domains"/>
    <property type="match status" value="1"/>
</dbReference>
<dbReference type="PANTHER" id="PTHR43639">
    <property type="entry name" value="OXIDOREDUCTASE, SHORT-CHAIN DEHYDROGENASE/REDUCTASE FAMILY (AFU_ORTHOLOGUE AFUA_5G02870)"/>
    <property type="match status" value="1"/>
</dbReference>
<gene>
    <name evidence="3" type="ORF">AB2B41_09030</name>
</gene>
<dbReference type="Proteomes" id="UP001556098">
    <property type="component" value="Unassembled WGS sequence"/>
</dbReference>
<dbReference type="InterPro" id="IPR002347">
    <property type="entry name" value="SDR_fam"/>
</dbReference>
<comment type="caution">
    <text evidence="3">The sequence shown here is derived from an EMBL/GenBank/DDBJ whole genome shotgun (WGS) entry which is preliminary data.</text>
</comment>
<evidence type="ECO:0000256" key="2">
    <source>
        <dbReference type="ARBA" id="ARBA00023002"/>
    </source>
</evidence>
<comment type="similarity">
    <text evidence="1">Belongs to the short-chain dehydrogenases/reductases (SDR) family.</text>
</comment>
<dbReference type="InterPro" id="IPR036291">
    <property type="entry name" value="NAD(P)-bd_dom_sf"/>
</dbReference>
<protein>
    <submittedName>
        <fullName evidence="3">SDR family oxidoreductase</fullName>
    </submittedName>
</protein>
<evidence type="ECO:0000313" key="3">
    <source>
        <dbReference type="EMBL" id="MEW9919746.1"/>
    </source>
</evidence>
<reference evidence="3 4" key="1">
    <citation type="submission" date="2024-07" db="EMBL/GenBank/DDBJ databases">
        <title>Marimonas sp.nov., isolated from tidal-flat sediment.</title>
        <authorList>
            <person name="Jayan J.N."/>
            <person name="Lee S.S."/>
        </authorList>
    </citation>
    <scope>NUCLEOTIDE SEQUENCE [LARGE SCALE GENOMIC DNA]</scope>
    <source>
        <strain evidence="3 4">MJW-29</strain>
    </source>
</reference>
<keyword evidence="4" id="KW-1185">Reference proteome</keyword>
<dbReference type="Pfam" id="PF13561">
    <property type="entry name" value="adh_short_C2"/>
    <property type="match status" value="1"/>
</dbReference>
<organism evidence="3 4">
    <name type="scientific">Sulfitobacter sediminis</name>
    <dbReference type="NCBI Taxonomy" id="3234186"/>
    <lineage>
        <taxon>Bacteria</taxon>
        <taxon>Pseudomonadati</taxon>
        <taxon>Pseudomonadota</taxon>
        <taxon>Alphaproteobacteria</taxon>
        <taxon>Rhodobacterales</taxon>
        <taxon>Roseobacteraceae</taxon>
        <taxon>Sulfitobacter</taxon>
    </lineage>
</organism>
<evidence type="ECO:0000256" key="1">
    <source>
        <dbReference type="ARBA" id="ARBA00006484"/>
    </source>
</evidence>
<proteinExistence type="inferred from homology"/>
<sequence>MRRALVTGAGHRLGAAMAVYLAGRGYDVAVHYASSAKGAEATAAEVREKGCRAVTLQADLLDDAATTGLFAAAAEALGGPITCLINNASIFEYDTIRSATRESWDRHMGSNLRAPFLLTQAMAAQDLPHLQDDRGEPMAQGLIVNMIDQRVRKLTPEFMTYTLAKMGLWALTQTSAQALAPAIRVNAIGPGPTLQGSRQTETHFAQQRAATVLKRGANPADIKAALGYFLDAPGVTGQLLCVDGGQHLGWQTPDVLGVE</sequence>
<dbReference type="PANTHER" id="PTHR43639:SF1">
    <property type="entry name" value="SHORT-CHAIN DEHYDROGENASE_REDUCTASE FAMILY PROTEIN"/>
    <property type="match status" value="1"/>
</dbReference>